<accession>A0A191UUF3</accession>
<dbReference type="RefSeq" id="WP_064726754.1">
    <property type="nucleotide sequence ID" value="NZ_BMRX01000003.1"/>
</dbReference>
<evidence type="ECO:0000313" key="1">
    <source>
        <dbReference type="EMBL" id="ANJ06356.1"/>
    </source>
</evidence>
<gene>
    <name evidence="1" type="ORF">Spa2297_04745</name>
</gene>
<organism evidence="1 2">
    <name type="scientific">Streptomyces parvulus</name>
    <dbReference type="NCBI Taxonomy" id="146923"/>
    <lineage>
        <taxon>Bacteria</taxon>
        <taxon>Bacillati</taxon>
        <taxon>Actinomycetota</taxon>
        <taxon>Actinomycetes</taxon>
        <taxon>Kitasatosporales</taxon>
        <taxon>Streptomycetaceae</taxon>
        <taxon>Streptomyces</taxon>
    </lineage>
</organism>
<dbReference type="GeneID" id="91304180"/>
<dbReference type="KEGG" id="spav:Spa2297_04745"/>
<dbReference type="AlphaFoldDB" id="A0A191UUF3"/>
<proteinExistence type="predicted"/>
<evidence type="ECO:0000313" key="2">
    <source>
        <dbReference type="Proteomes" id="UP000078468"/>
    </source>
</evidence>
<name>A0A191UUF3_9ACTN</name>
<protein>
    <submittedName>
        <fullName evidence="1">Uncharacterized protein</fullName>
    </submittedName>
</protein>
<dbReference type="Proteomes" id="UP000078468">
    <property type="component" value="Chromosome"/>
</dbReference>
<reference evidence="1 2" key="1">
    <citation type="submission" date="2016-05" db="EMBL/GenBank/DDBJ databases">
        <title>Non-Contiguous Finished Genome Sequence of Streptomyces parvulus 2297 Integrated Site-Specifically with Actinophage R4.</title>
        <authorList>
            <person name="Nishizawa T."/>
            <person name="Miura T."/>
            <person name="Harada C."/>
            <person name="Guo Y."/>
            <person name="Narisawa K."/>
            <person name="Ohta H."/>
            <person name="Takahashi H."/>
            <person name="Shirai M."/>
        </authorList>
    </citation>
    <scope>NUCLEOTIDE SEQUENCE [LARGE SCALE GENOMIC DNA]</scope>
    <source>
        <strain evidence="1 2">2297</strain>
    </source>
</reference>
<dbReference type="EMBL" id="CP015866">
    <property type="protein sequence ID" value="ANJ06356.1"/>
    <property type="molecule type" value="Genomic_DNA"/>
</dbReference>
<sequence length="67" mass="6803">MTVDAVDPGYVAFGCPRGDDCDAVAACLAGGRRGMPGDPVRLIAWPATDEAARVTGRVVDSEGGPGR</sequence>